<dbReference type="InterPro" id="IPR029044">
    <property type="entry name" value="Nucleotide-diphossugar_trans"/>
</dbReference>
<organism evidence="1 2">
    <name type="scientific">Nitrospira defluvii</name>
    <dbReference type="NCBI Taxonomy" id="330214"/>
    <lineage>
        <taxon>Bacteria</taxon>
        <taxon>Pseudomonadati</taxon>
        <taxon>Nitrospirota</taxon>
        <taxon>Nitrospiria</taxon>
        <taxon>Nitrospirales</taxon>
        <taxon>Nitrospiraceae</taxon>
        <taxon>Nitrospira</taxon>
    </lineage>
</organism>
<dbReference type="Pfam" id="PF09837">
    <property type="entry name" value="DUF2064"/>
    <property type="match status" value="1"/>
</dbReference>
<name>D8PJ25_9BACT</name>
<dbReference type="InterPro" id="IPR018641">
    <property type="entry name" value="Trfase_1_rSAM/seldom-assoc"/>
</dbReference>
<gene>
    <name evidence="1" type="ORF">NIDE3579</name>
</gene>
<dbReference type="AlphaFoldDB" id="D8PJ25"/>
<sequence length="250" mass="27504">MSAPPPDRKQPASAALVIFAKAPIPGQVKTRLCPGLTEDEAATLHGSFVLDTLERTKAAVHKFKLPVDRFLACAPSSTHVFFRIMEARHGVTLLDQQGDNLGDRMAQAFSTLFARGYRHVFLVGTDVPSLPLTHYRDAVQSLTRHDLVLGPAKDGGYYLIGMTAPHPELFADIPWSTDQVTALTQQKATAAALQTALLPVWSDVDTLDDLHALIDDCVADKRRPKQERVYSQRTAGTLELLAKRLRTREA</sequence>
<evidence type="ECO:0000313" key="2">
    <source>
        <dbReference type="Proteomes" id="UP000001660"/>
    </source>
</evidence>
<keyword evidence="2" id="KW-1185">Reference proteome</keyword>
<dbReference type="PANTHER" id="PTHR36529">
    <property type="entry name" value="SLL1095 PROTEIN"/>
    <property type="match status" value="1"/>
</dbReference>
<dbReference type="eggNOG" id="COG3222">
    <property type="taxonomic scope" value="Bacteria"/>
</dbReference>
<dbReference type="Proteomes" id="UP000001660">
    <property type="component" value="Chromosome"/>
</dbReference>
<reference evidence="1 2" key="1">
    <citation type="journal article" date="2010" name="Proc. Natl. Acad. Sci. U.S.A.">
        <title>A Nitrospira metagenome illuminates the physiology and evolution of globally important nitrite-oxidizing bacteria.</title>
        <authorList>
            <person name="Lucker S."/>
            <person name="Wagner M."/>
            <person name="Maixner F."/>
            <person name="Pelletier E."/>
            <person name="Koch H."/>
            <person name="Vacherie B."/>
            <person name="Rattei T."/>
            <person name="Sinninghe Damste J."/>
            <person name="Spieck E."/>
            <person name="Le Paslier D."/>
            <person name="Daims H."/>
        </authorList>
    </citation>
    <scope>NUCLEOTIDE SEQUENCE [LARGE SCALE GENOMIC DNA]</scope>
</reference>
<dbReference type="SUPFAM" id="SSF53448">
    <property type="entry name" value="Nucleotide-diphospho-sugar transferases"/>
    <property type="match status" value="1"/>
</dbReference>
<dbReference type="KEGG" id="nde:NIDE3579"/>
<proteinExistence type="predicted"/>
<evidence type="ECO:0000313" key="1">
    <source>
        <dbReference type="EMBL" id="CBK43262.1"/>
    </source>
</evidence>
<accession>D8PJ25</accession>
<dbReference type="NCBIfam" id="TIGR04282">
    <property type="entry name" value="glyco_like_cofC"/>
    <property type="match status" value="1"/>
</dbReference>
<dbReference type="PANTHER" id="PTHR36529:SF1">
    <property type="entry name" value="GLYCOSYLTRANSFERASE"/>
    <property type="match status" value="1"/>
</dbReference>
<dbReference type="OrthoDB" id="9810303at2"/>
<protein>
    <recommendedName>
        <fullName evidence="3">Glycosyltransferase</fullName>
    </recommendedName>
</protein>
<dbReference type="HOGENOM" id="CLU_075662_2_0_0"/>
<dbReference type="EMBL" id="FP929003">
    <property type="protein sequence ID" value="CBK43262.1"/>
    <property type="molecule type" value="Genomic_DNA"/>
</dbReference>
<dbReference type="Gene3D" id="3.90.550.10">
    <property type="entry name" value="Spore Coat Polysaccharide Biosynthesis Protein SpsA, Chain A"/>
    <property type="match status" value="1"/>
</dbReference>
<evidence type="ECO:0008006" key="3">
    <source>
        <dbReference type="Google" id="ProtNLM"/>
    </source>
</evidence>
<dbReference type="STRING" id="330214.NIDE3579"/>